<keyword evidence="2" id="KW-1185">Reference proteome</keyword>
<name>A0A3N4LPA2_9PEZI</name>
<sequence length="491" mass="54412">MSSSTDANRDPVVLAHLGAAAIGLVVDPASLPEPRAELPLDLSGRQERLANVADGIAYCAVRKAKHEVIAVNVALRQKEIVILLAGNDGVSSTTIEHVGKMWECLVQISRMVNEQTGESGDTELISPETNHEFSEIEPVRRLQSLVYQFCLARFRKTFNKWNKSPYETETIVTQIFQILKFFGAISRLLNTGRGVYMDAVSTLAQCVLTNPGGCEYWEGSDLANLITALEKCTSLHRHMECLIRCARSTRLRPCFQKACNVRTCPKMEMSVQSWPQTPSAWLESTRALLGTRAATKSVEKIATIANQLCNVKVHVEVQITLHLLSEQSTARSAIAYIGVSKLSCGPCNIFLHAIRAARGGNLALRRSHSKWYPGWGMPSDQVLATVLTPEELRILKECLVKELKRHILSFVLGADSQNVRISDSTDPSIDGRHTKPQEWKVQRAYQLLAGNDDQQKIIGSAVHNGEPDFFQPGFLISTTVIALFVYMWSLG</sequence>
<dbReference type="Proteomes" id="UP000267821">
    <property type="component" value="Unassembled WGS sequence"/>
</dbReference>
<evidence type="ECO:0000313" key="1">
    <source>
        <dbReference type="EMBL" id="RPB19805.1"/>
    </source>
</evidence>
<dbReference type="EMBL" id="ML121583">
    <property type="protein sequence ID" value="RPB19805.1"/>
    <property type="molecule type" value="Genomic_DNA"/>
</dbReference>
<organism evidence="1 2">
    <name type="scientific">Terfezia boudieri ATCC MYA-4762</name>
    <dbReference type="NCBI Taxonomy" id="1051890"/>
    <lineage>
        <taxon>Eukaryota</taxon>
        <taxon>Fungi</taxon>
        <taxon>Dikarya</taxon>
        <taxon>Ascomycota</taxon>
        <taxon>Pezizomycotina</taxon>
        <taxon>Pezizomycetes</taxon>
        <taxon>Pezizales</taxon>
        <taxon>Pezizaceae</taxon>
        <taxon>Terfezia</taxon>
    </lineage>
</organism>
<accession>A0A3N4LPA2</accession>
<gene>
    <name evidence="1" type="ORF">L211DRAFT_871058</name>
</gene>
<proteinExistence type="predicted"/>
<evidence type="ECO:0000313" key="2">
    <source>
        <dbReference type="Proteomes" id="UP000267821"/>
    </source>
</evidence>
<dbReference type="OrthoDB" id="5308969at2759"/>
<dbReference type="InParanoid" id="A0A3N4LPA2"/>
<dbReference type="Pfam" id="PF14441">
    <property type="entry name" value="OTT_1508_deam"/>
    <property type="match status" value="1"/>
</dbReference>
<dbReference type="AlphaFoldDB" id="A0A3N4LPA2"/>
<reference evidence="1 2" key="1">
    <citation type="journal article" date="2018" name="Nat. Ecol. Evol.">
        <title>Pezizomycetes genomes reveal the molecular basis of ectomycorrhizal truffle lifestyle.</title>
        <authorList>
            <person name="Murat C."/>
            <person name="Payen T."/>
            <person name="Noel B."/>
            <person name="Kuo A."/>
            <person name="Morin E."/>
            <person name="Chen J."/>
            <person name="Kohler A."/>
            <person name="Krizsan K."/>
            <person name="Balestrini R."/>
            <person name="Da Silva C."/>
            <person name="Montanini B."/>
            <person name="Hainaut M."/>
            <person name="Levati E."/>
            <person name="Barry K.W."/>
            <person name="Belfiori B."/>
            <person name="Cichocki N."/>
            <person name="Clum A."/>
            <person name="Dockter R.B."/>
            <person name="Fauchery L."/>
            <person name="Guy J."/>
            <person name="Iotti M."/>
            <person name="Le Tacon F."/>
            <person name="Lindquist E.A."/>
            <person name="Lipzen A."/>
            <person name="Malagnac F."/>
            <person name="Mello A."/>
            <person name="Molinier V."/>
            <person name="Miyauchi S."/>
            <person name="Poulain J."/>
            <person name="Riccioni C."/>
            <person name="Rubini A."/>
            <person name="Sitrit Y."/>
            <person name="Splivallo R."/>
            <person name="Traeger S."/>
            <person name="Wang M."/>
            <person name="Zifcakova L."/>
            <person name="Wipf D."/>
            <person name="Zambonelli A."/>
            <person name="Paolocci F."/>
            <person name="Nowrousian M."/>
            <person name="Ottonello S."/>
            <person name="Baldrian P."/>
            <person name="Spatafora J.W."/>
            <person name="Henrissat B."/>
            <person name="Nagy L.G."/>
            <person name="Aury J.M."/>
            <person name="Wincker P."/>
            <person name="Grigoriev I.V."/>
            <person name="Bonfante P."/>
            <person name="Martin F.M."/>
        </authorList>
    </citation>
    <scope>NUCLEOTIDE SEQUENCE [LARGE SCALE GENOMIC DNA]</scope>
    <source>
        <strain evidence="1 2">ATCC MYA-4762</strain>
    </source>
</reference>
<dbReference type="STRING" id="1051890.A0A3N4LPA2"/>
<dbReference type="InterPro" id="IPR027796">
    <property type="entry name" value="OTT_1508_deam-like"/>
</dbReference>
<protein>
    <submittedName>
        <fullName evidence="1">Uncharacterized protein</fullName>
    </submittedName>
</protein>